<evidence type="ECO:0000313" key="2">
    <source>
        <dbReference type="EMBL" id="ASJ23558.1"/>
    </source>
</evidence>
<evidence type="ECO:0000313" key="3">
    <source>
        <dbReference type="Proteomes" id="UP000197424"/>
    </source>
</evidence>
<evidence type="ECO:0000256" key="1">
    <source>
        <dbReference type="SAM" id="MobiDB-lite"/>
    </source>
</evidence>
<dbReference type="EMBL" id="CP022115">
    <property type="protein sequence ID" value="ASJ23558.1"/>
    <property type="molecule type" value="Genomic_DNA"/>
</dbReference>
<dbReference type="Proteomes" id="UP000197424">
    <property type="component" value="Chromosome"/>
</dbReference>
<proteinExistence type="predicted"/>
<accession>A0A248LFI2</accession>
<name>A0A248LFI2_9NEIS</name>
<feature type="region of interest" description="Disordered" evidence="1">
    <location>
        <begin position="54"/>
        <end position="131"/>
    </location>
</feature>
<sequence>MSWSRPALAWPCCPRRSPADWTRPGCAAWSWMSRTCAGGWAGSGARRCWTMLPAPGSSMSAPGRKNAPRRLRSPATSDTAVRGAGRLPASDSHTGIIGASLKPRSGRRPPGPNPAPLQRRNRPAANRLSARPSLRTAARCLLRQAECPYGTDTFKMVSSRQCRAQHPLPCAGKPARSPTDHPQYRLARLTRALPLCHAALAARMSDDGCP</sequence>
<organism evidence="2 3">
    <name type="scientific">Laribacter hongkongensis</name>
    <dbReference type="NCBI Taxonomy" id="168471"/>
    <lineage>
        <taxon>Bacteria</taxon>
        <taxon>Pseudomonadati</taxon>
        <taxon>Pseudomonadota</taxon>
        <taxon>Betaproteobacteria</taxon>
        <taxon>Neisseriales</taxon>
        <taxon>Aquaspirillaceae</taxon>
        <taxon>Laribacter</taxon>
    </lineage>
</organism>
<protein>
    <submittedName>
        <fullName evidence="2">Uncharacterized protein</fullName>
    </submittedName>
</protein>
<gene>
    <name evidence="2" type="ORF">LHGZ1_0727</name>
</gene>
<dbReference type="AlphaFoldDB" id="A0A248LFI2"/>
<reference evidence="3" key="1">
    <citation type="submission" date="2017-06" db="EMBL/GenBank/DDBJ databases">
        <title>Whole genome sequence of Laribacter hongkongensis LHGZ1.</title>
        <authorList>
            <person name="Chen D."/>
            <person name="Wu H."/>
            <person name="Chen J."/>
        </authorList>
    </citation>
    <scope>NUCLEOTIDE SEQUENCE [LARGE SCALE GENOMIC DNA]</scope>
    <source>
        <strain evidence="3">LHGZ1</strain>
    </source>
</reference>